<dbReference type="Pfam" id="PF08486">
    <property type="entry name" value="SpoIID"/>
    <property type="match status" value="1"/>
</dbReference>
<keyword evidence="1" id="KW-0472">Membrane</keyword>
<sequence>MTLAWFMGIPILVLVLVVIIIVSEPERDGISRAKAYKAAALAMTTVEELKEEAGTEVSYFPEKSKSQWYVKYMDYLYRQELLSTEMVPAEEKTAEGWLTYEEAGELASRISERLGSQVKVTKGNRKKHFPKDDWWRLYDEIRKAVDTEGAVESKSLLVYGTPLNVDGTAAWTAYTSEGTLGFEGLSLDSYIDNEIQVLMRGKEIIRVESLVSEDVVYRNIWLKSASEKSLEGYVGSITRQFDLKKEIKNPAEMGSMVADLHLSAGKVKKVVLKKDKITGKVLEVKDDSIEIEGYGAVPLDENFYVYKVYGEFRQQQKSDILVGYDIQEFVVAEGKLCAALSVRQFDAETIRVLVMDTGFHSVFHDSITLTPESDATLIIDEKETKMEAGESISLAMDDKRLNAGRIILKPADELRGIAVNSIERSQGTPVYPGRLEVKREEEGLVLVNELYLEDYLKRVVPSEMPASYEKEALKAQAVCARTYAYRQIRSNSYRQYGAHVDDSTRFQVYNNVLTEASTDMAVNETYGKLLQYEGAVLEAYYFSTSCGVTTDGTIWGADLSTVPYLQSVSVSEKKLDVDLTSNVNFADFIKNKSYPSYESGYALYRWNTKITSRQLEQKVNDIGTITKITMKERGAGGIGKTMEIEGTEGVKTISGQGQIRSILGNPELVINKNDGKTMTGSDTIPSAFIAIERGEPDEEQVTTFTIYGGGYGHGVGMSQNGAQGMARNGMNYKDILTSFFSGAAVEELGAK</sequence>
<reference evidence="3 4" key="1">
    <citation type="submission" date="2011-08" db="EMBL/GenBank/DDBJ databases">
        <title>The Genome Sequence of Clostridium hathewayi WAL-18680.</title>
        <authorList>
            <consortium name="The Broad Institute Genome Sequencing Platform"/>
            <person name="Earl A."/>
            <person name="Ward D."/>
            <person name="Feldgarden M."/>
            <person name="Gevers D."/>
            <person name="Finegold S.M."/>
            <person name="Summanen P.H."/>
            <person name="Molitoris D.R."/>
            <person name="Song M."/>
            <person name="Daigneault M."/>
            <person name="Allen-Vercoe E."/>
            <person name="Young S.K."/>
            <person name="Zeng Q."/>
            <person name="Gargeya S."/>
            <person name="Fitzgerald M."/>
            <person name="Haas B."/>
            <person name="Abouelleil A."/>
            <person name="Alvarado L."/>
            <person name="Arachchi H.M."/>
            <person name="Berlin A."/>
            <person name="Brown A."/>
            <person name="Chapman S.B."/>
            <person name="Chen Z."/>
            <person name="Dunbar C."/>
            <person name="Freedman E."/>
            <person name="Gearin G."/>
            <person name="Gellesch M."/>
            <person name="Goldberg J."/>
            <person name="Griggs A."/>
            <person name="Gujja S."/>
            <person name="Heiman D."/>
            <person name="Howarth C."/>
            <person name="Larson L."/>
            <person name="Lui A."/>
            <person name="MacDonald P.J.P."/>
            <person name="Montmayeur A."/>
            <person name="Murphy C."/>
            <person name="Neiman D."/>
            <person name="Pearson M."/>
            <person name="Priest M."/>
            <person name="Roberts A."/>
            <person name="Saif S."/>
            <person name="Shea T."/>
            <person name="Shenoy N."/>
            <person name="Sisk P."/>
            <person name="Stolte C."/>
            <person name="Sykes S."/>
            <person name="Wortman J."/>
            <person name="Nusbaum C."/>
            <person name="Birren B."/>
        </authorList>
    </citation>
    <scope>NUCLEOTIDE SEQUENCE [LARGE SCALE GENOMIC DNA]</scope>
    <source>
        <strain evidence="3 4">WAL-18680</strain>
    </source>
</reference>
<accession>G5IFZ8</accession>
<keyword evidence="4" id="KW-1185">Reference proteome</keyword>
<dbReference type="InterPro" id="IPR013693">
    <property type="entry name" value="SpoIID/LytB_N"/>
</dbReference>
<evidence type="ECO:0000259" key="2">
    <source>
        <dbReference type="Pfam" id="PF08486"/>
    </source>
</evidence>
<name>G5IFZ8_9FIRM</name>
<gene>
    <name evidence="3" type="ORF">HMPREF9473_02426</name>
</gene>
<organism evidence="3 4">
    <name type="scientific">Hungatella hathewayi WAL-18680</name>
    <dbReference type="NCBI Taxonomy" id="742737"/>
    <lineage>
        <taxon>Bacteria</taxon>
        <taxon>Bacillati</taxon>
        <taxon>Bacillota</taxon>
        <taxon>Clostridia</taxon>
        <taxon>Lachnospirales</taxon>
        <taxon>Lachnospiraceae</taxon>
        <taxon>Hungatella</taxon>
    </lineage>
</organism>
<dbReference type="PANTHER" id="PTHR30032:SF4">
    <property type="entry name" value="AMIDASE ENHANCER"/>
    <property type="match status" value="1"/>
</dbReference>
<dbReference type="PANTHER" id="PTHR30032">
    <property type="entry name" value="N-ACETYLMURAMOYL-L-ALANINE AMIDASE-RELATED"/>
    <property type="match status" value="1"/>
</dbReference>
<dbReference type="GO" id="GO:0030288">
    <property type="term" value="C:outer membrane-bounded periplasmic space"/>
    <property type="evidence" value="ECO:0007669"/>
    <property type="project" value="TreeGrafter"/>
</dbReference>
<protein>
    <recommendedName>
        <fullName evidence="2">Sporulation stage II protein D amidase enhancer LytB N-terminal domain-containing protein</fullName>
    </recommendedName>
</protein>
<dbReference type="EMBL" id="ADLN01000052">
    <property type="protein sequence ID" value="EHI59595.1"/>
    <property type="molecule type" value="Genomic_DNA"/>
</dbReference>
<dbReference type="NCBIfam" id="TIGR02669">
    <property type="entry name" value="SpoIID_LytB"/>
    <property type="match status" value="1"/>
</dbReference>
<feature type="transmembrane region" description="Helical" evidence="1">
    <location>
        <begin position="6"/>
        <end position="23"/>
    </location>
</feature>
<dbReference type="GO" id="GO:0030435">
    <property type="term" value="P:sporulation resulting in formation of a cellular spore"/>
    <property type="evidence" value="ECO:0007669"/>
    <property type="project" value="InterPro"/>
</dbReference>
<keyword evidence="1" id="KW-0812">Transmembrane</keyword>
<proteinExistence type="predicted"/>
<dbReference type="AlphaFoldDB" id="G5IFZ8"/>
<dbReference type="Proteomes" id="UP000005384">
    <property type="component" value="Unassembled WGS sequence"/>
</dbReference>
<feature type="domain" description="Sporulation stage II protein D amidase enhancer LytB N-terminal" evidence="2">
    <location>
        <begin position="441"/>
        <end position="532"/>
    </location>
</feature>
<dbReference type="InterPro" id="IPR051922">
    <property type="entry name" value="Bact_Sporulation_Assoc"/>
</dbReference>
<dbReference type="HOGENOM" id="CLU_021203_2_0_9"/>
<comment type="caution">
    <text evidence="3">The sequence shown here is derived from an EMBL/GenBank/DDBJ whole genome shotgun (WGS) entry which is preliminary data.</text>
</comment>
<dbReference type="OrthoDB" id="9794671at2"/>
<dbReference type="InterPro" id="IPR013486">
    <property type="entry name" value="SpoIID/LytB"/>
</dbReference>
<dbReference type="PATRIC" id="fig|742737.3.peg.2447"/>
<evidence type="ECO:0000313" key="3">
    <source>
        <dbReference type="EMBL" id="EHI59595.1"/>
    </source>
</evidence>
<evidence type="ECO:0000256" key="1">
    <source>
        <dbReference type="SAM" id="Phobius"/>
    </source>
</evidence>
<evidence type="ECO:0000313" key="4">
    <source>
        <dbReference type="Proteomes" id="UP000005384"/>
    </source>
</evidence>
<keyword evidence="1" id="KW-1133">Transmembrane helix</keyword>